<evidence type="ECO:0000313" key="2">
    <source>
        <dbReference type="Proteomes" id="UP000032180"/>
    </source>
</evidence>
<dbReference type="AlphaFoldDB" id="A0A0D9UY55"/>
<reference evidence="2" key="2">
    <citation type="submission" date="2013-12" db="EMBL/GenBank/DDBJ databases">
        <authorList>
            <person name="Yu Y."/>
            <person name="Lee S."/>
            <person name="de Baynast K."/>
            <person name="Wissotski M."/>
            <person name="Liu L."/>
            <person name="Talag J."/>
            <person name="Goicoechea J."/>
            <person name="Angelova A."/>
            <person name="Jetty R."/>
            <person name="Kudrna D."/>
            <person name="Golser W."/>
            <person name="Rivera L."/>
            <person name="Zhang J."/>
            <person name="Wing R."/>
        </authorList>
    </citation>
    <scope>NUCLEOTIDE SEQUENCE</scope>
</reference>
<dbReference type="HOGENOM" id="CLU_1984777_0_0_1"/>
<keyword evidence="2" id="KW-1185">Reference proteome</keyword>
<evidence type="ECO:0000313" key="1">
    <source>
        <dbReference type="EnsemblPlants" id="LPERR01G06570.1"/>
    </source>
</evidence>
<organism evidence="1 2">
    <name type="scientific">Leersia perrieri</name>
    <dbReference type="NCBI Taxonomy" id="77586"/>
    <lineage>
        <taxon>Eukaryota</taxon>
        <taxon>Viridiplantae</taxon>
        <taxon>Streptophyta</taxon>
        <taxon>Embryophyta</taxon>
        <taxon>Tracheophyta</taxon>
        <taxon>Spermatophyta</taxon>
        <taxon>Magnoliopsida</taxon>
        <taxon>Liliopsida</taxon>
        <taxon>Poales</taxon>
        <taxon>Poaceae</taxon>
        <taxon>BOP clade</taxon>
        <taxon>Oryzoideae</taxon>
        <taxon>Oryzeae</taxon>
        <taxon>Oryzinae</taxon>
        <taxon>Leersia</taxon>
    </lineage>
</organism>
<sequence length="126" mass="14317">MTRIRSRQGCLLGNYLLAHFTDIHHLVPIHKSKTHSISSDKISVKQQDLRIFRSNTREFNLGTDAETSFGIFIGVININPHEPSILHVLEDQESSLSGNPQEVNMIKDEGRVQWLSTQPGEHHPNK</sequence>
<dbReference type="Proteomes" id="UP000032180">
    <property type="component" value="Chromosome 1"/>
</dbReference>
<proteinExistence type="predicted"/>
<reference evidence="1" key="3">
    <citation type="submission" date="2015-04" db="UniProtKB">
        <authorList>
            <consortium name="EnsemblPlants"/>
        </authorList>
    </citation>
    <scope>IDENTIFICATION</scope>
</reference>
<reference evidence="1 2" key="1">
    <citation type="submission" date="2012-08" db="EMBL/GenBank/DDBJ databases">
        <title>Oryza genome evolution.</title>
        <authorList>
            <person name="Wing R.A."/>
        </authorList>
    </citation>
    <scope>NUCLEOTIDE SEQUENCE</scope>
</reference>
<dbReference type="EnsemblPlants" id="LPERR01G06570.1">
    <property type="protein sequence ID" value="LPERR01G06570.1"/>
    <property type="gene ID" value="LPERR01G06570"/>
</dbReference>
<accession>A0A0D9UY55</accession>
<name>A0A0D9UY55_9ORYZ</name>
<protein>
    <submittedName>
        <fullName evidence="1">Uncharacterized protein</fullName>
    </submittedName>
</protein>
<dbReference type="Gramene" id="LPERR01G06570.1">
    <property type="protein sequence ID" value="LPERR01G06570.1"/>
    <property type="gene ID" value="LPERR01G06570"/>
</dbReference>